<dbReference type="STRING" id="287098.SAMN05421665_0674"/>
<evidence type="ECO:0000313" key="3">
    <source>
        <dbReference type="EMBL" id="SIT77940.1"/>
    </source>
</evidence>
<feature type="chain" id="PRO_5010160105" evidence="2">
    <location>
        <begin position="25"/>
        <end position="350"/>
    </location>
</feature>
<protein>
    <submittedName>
        <fullName evidence="3">Iron(III) transport system substrate-binding protein</fullName>
    </submittedName>
</protein>
<dbReference type="OrthoDB" id="8673316at2"/>
<dbReference type="SUPFAM" id="SSF53850">
    <property type="entry name" value="Periplasmic binding protein-like II"/>
    <property type="match status" value="1"/>
</dbReference>
<dbReference type="Gene3D" id="3.40.190.10">
    <property type="entry name" value="Periplasmic binding protein-like II"/>
    <property type="match status" value="2"/>
</dbReference>
<dbReference type="RefSeq" id="WP_084190716.1">
    <property type="nucleotide sequence ID" value="NZ_FTPR01000001.1"/>
</dbReference>
<dbReference type="AlphaFoldDB" id="A0A1R3WIL2"/>
<evidence type="ECO:0000256" key="2">
    <source>
        <dbReference type="SAM" id="SignalP"/>
    </source>
</evidence>
<dbReference type="EMBL" id="FTPR01000001">
    <property type="protein sequence ID" value="SIT77940.1"/>
    <property type="molecule type" value="Genomic_DNA"/>
</dbReference>
<dbReference type="GO" id="GO:0030288">
    <property type="term" value="C:outer membrane-bounded periplasmic space"/>
    <property type="evidence" value="ECO:0007669"/>
    <property type="project" value="TreeGrafter"/>
</dbReference>
<sequence>MRFPDLARSLIATALSLCLGGPLAALELEDQKFYPGRGGVVLKVISTGDLEVFEPFILAFQAENPTIGIDYSVTSSAELHRAITQGAVFDVAISSAMDLQFQLANDGAAQAYTSPVTQALPVWAQWRNQVFAFTAEPAVAVISRAAFAGMERPTTRQDLIALLRQNPAVFQNAIGTYDVRTSGLGYLFATQEARNSDTYWRLSELMGLRGTALYCCSAQMIDDVAAGRLSLAYNVLGSYAAERIARDDRLEILDLQDYATVMLRTALIPATATQPASAGLFIDHLLQEGMREQSRVWALPPLGAAQTPEARAYGPIRLGPALLVYLDKLNRNAFLGAWSDAMLQDAVDNP</sequence>
<reference evidence="4" key="1">
    <citation type="submission" date="2017-01" db="EMBL/GenBank/DDBJ databases">
        <authorList>
            <person name="Varghese N."/>
            <person name="Submissions S."/>
        </authorList>
    </citation>
    <scope>NUCLEOTIDE SEQUENCE [LARGE SCALE GENOMIC DNA]</scope>
    <source>
        <strain evidence="4">DSM 29591</strain>
    </source>
</reference>
<keyword evidence="1 2" id="KW-0732">Signal</keyword>
<dbReference type="PANTHER" id="PTHR30006:SF25">
    <property type="entry name" value="PHOSPHOGLYCERATE TRANSPORT REGULATORY PROTEIN PGTC"/>
    <property type="match status" value="1"/>
</dbReference>
<gene>
    <name evidence="3" type="ORF">SAMN05421665_0674</name>
</gene>
<keyword evidence="4" id="KW-1185">Reference proteome</keyword>
<feature type="signal peptide" evidence="2">
    <location>
        <begin position="1"/>
        <end position="24"/>
    </location>
</feature>
<name>A0A1R3WIL2_9RHOB</name>
<dbReference type="InterPro" id="IPR006059">
    <property type="entry name" value="SBP"/>
</dbReference>
<evidence type="ECO:0000313" key="4">
    <source>
        <dbReference type="Proteomes" id="UP000186997"/>
    </source>
</evidence>
<dbReference type="PANTHER" id="PTHR30006">
    <property type="entry name" value="THIAMINE-BINDING PERIPLASMIC PROTEIN-RELATED"/>
    <property type="match status" value="1"/>
</dbReference>
<dbReference type="Proteomes" id="UP000186997">
    <property type="component" value="Unassembled WGS sequence"/>
</dbReference>
<organism evidence="3 4">
    <name type="scientific">Yoonia rosea</name>
    <dbReference type="NCBI Taxonomy" id="287098"/>
    <lineage>
        <taxon>Bacteria</taxon>
        <taxon>Pseudomonadati</taxon>
        <taxon>Pseudomonadota</taxon>
        <taxon>Alphaproteobacteria</taxon>
        <taxon>Rhodobacterales</taxon>
        <taxon>Paracoccaceae</taxon>
        <taxon>Yoonia</taxon>
    </lineage>
</organism>
<accession>A0A1R3WIL2</accession>
<evidence type="ECO:0000256" key="1">
    <source>
        <dbReference type="ARBA" id="ARBA00022729"/>
    </source>
</evidence>
<proteinExistence type="predicted"/>
<dbReference type="Pfam" id="PF01547">
    <property type="entry name" value="SBP_bac_1"/>
    <property type="match status" value="1"/>
</dbReference>